<dbReference type="PROSITE" id="PS50244">
    <property type="entry name" value="S5A_REDUCTASE"/>
    <property type="match status" value="1"/>
</dbReference>
<feature type="transmembrane region" description="Helical" evidence="1">
    <location>
        <begin position="59"/>
        <end position="78"/>
    </location>
</feature>
<dbReference type="InterPro" id="IPR010721">
    <property type="entry name" value="UstE-like"/>
</dbReference>
<dbReference type="EMBL" id="CAFBLQ010000059">
    <property type="protein sequence ID" value="CAB4870381.1"/>
    <property type="molecule type" value="Genomic_DNA"/>
</dbReference>
<dbReference type="PANTHER" id="PTHR32251">
    <property type="entry name" value="3-OXO-5-ALPHA-STEROID 4-DEHYDROGENASE"/>
    <property type="match status" value="1"/>
</dbReference>
<sequence>MSPGAILALNAGIILALTTALWAVSVRLRDTSIVDIFWGSGFVIVAWATFAATGGGPRAALLTALTTIWGLRLTVHLARRNLGKGEDRRYTAMRERHGDRWPARSLWAVFWTQGLIMWIVVLPVQAGQWDGSPDQLIWLDWAGAALWLVGLTFETVGDLQLERFKRDPANAGKVMDRGLWSWTRHPNYFGDFCVWWGLWLIALATGTAWWTAVGPLLMSVLLIRVSGAGLLEQTIGQRRPGYDEYVRRTSGFLPRPPRRP</sequence>
<keyword evidence="1" id="KW-0812">Transmembrane</keyword>
<keyword evidence="1" id="KW-1133">Transmembrane helix</keyword>
<organism evidence="2">
    <name type="scientific">freshwater metagenome</name>
    <dbReference type="NCBI Taxonomy" id="449393"/>
    <lineage>
        <taxon>unclassified sequences</taxon>
        <taxon>metagenomes</taxon>
        <taxon>ecological metagenomes</taxon>
    </lineage>
</organism>
<dbReference type="Gene3D" id="1.20.120.1630">
    <property type="match status" value="1"/>
</dbReference>
<reference evidence="2" key="1">
    <citation type="submission" date="2020-05" db="EMBL/GenBank/DDBJ databases">
        <authorList>
            <person name="Chiriac C."/>
            <person name="Salcher M."/>
            <person name="Ghai R."/>
            <person name="Kavagutti S V."/>
        </authorList>
    </citation>
    <scope>NUCLEOTIDE SEQUENCE</scope>
</reference>
<protein>
    <submittedName>
        <fullName evidence="2">Unannotated protein</fullName>
    </submittedName>
</protein>
<feature type="transmembrane region" description="Helical" evidence="1">
    <location>
        <begin position="188"/>
        <end position="206"/>
    </location>
</feature>
<accession>A0A6J7DIV7</accession>
<dbReference type="Pfam" id="PF06966">
    <property type="entry name" value="DUF1295"/>
    <property type="match status" value="1"/>
</dbReference>
<feature type="transmembrane region" description="Helical" evidence="1">
    <location>
        <begin position="36"/>
        <end position="53"/>
    </location>
</feature>
<gene>
    <name evidence="2" type="ORF">UFOPK3423_00708</name>
</gene>
<dbReference type="PANTHER" id="PTHR32251:SF17">
    <property type="entry name" value="STEROID 5-ALPHA REDUCTASE C-TERMINAL DOMAIN-CONTAINING PROTEIN"/>
    <property type="match status" value="1"/>
</dbReference>
<evidence type="ECO:0000256" key="1">
    <source>
        <dbReference type="SAM" id="Phobius"/>
    </source>
</evidence>
<dbReference type="AlphaFoldDB" id="A0A6J7DIV7"/>
<feature type="transmembrane region" description="Helical" evidence="1">
    <location>
        <begin position="136"/>
        <end position="156"/>
    </location>
</feature>
<keyword evidence="1" id="KW-0472">Membrane</keyword>
<name>A0A6J7DIV7_9ZZZZ</name>
<feature type="transmembrane region" description="Helical" evidence="1">
    <location>
        <begin position="6"/>
        <end position="24"/>
    </location>
</feature>
<proteinExistence type="predicted"/>
<feature type="transmembrane region" description="Helical" evidence="1">
    <location>
        <begin position="106"/>
        <end position="124"/>
    </location>
</feature>
<evidence type="ECO:0000313" key="2">
    <source>
        <dbReference type="EMBL" id="CAB4870381.1"/>
    </source>
</evidence>
<dbReference type="GO" id="GO:0016020">
    <property type="term" value="C:membrane"/>
    <property type="evidence" value="ECO:0007669"/>
    <property type="project" value="TreeGrafter"/>
</dbReference>